<accession>A0AAE1NNX6</accession>
<evidence type="ECO:0000313" key="2">
    <source>
        <dbReference type="Proteomes" id="UP001292094"/>
    </source>
</evidence>
<organism evidence="1 2">
    <name type="scientific">Petrolisthes manimaculis</name>
    <dbReference type="NCBI Taxonomy" id="1843537"/>
    <lineage>
        <taxon>Eukaryota</taxon>
        <taxon>Metazoa</taxon>
        <taxon>Ecdysozoa</taxon>
        <taxon>Arthropoda</taxon>
        <taxon>Crustacea</taxon>
        <taxon>Multicrustacea</taxon>
        <taxon>Malacostraca</taxon>
        <taxon>Eumalacostraca</taxon>
        <taxon>Eucarida</taxon>
        <taxon>Decapoda</taxon>
        <taxon>Pleocyemata</taxon>
        <taxon>Anomura</taxon>
        <taxon>Galatheoidea</taxon>
        <taxon>Porcellanidae</taxon>
        <taxon>Petrolisthes</taxon>
    </lineage>
</organism>
<protein>
    <submittedName>
        <fullName evidence="1">Uncharacterized protein</fullName>
    </submittedName>
</protein>
<evidence type="ECO:0000313" key="1">
    <source>
        <dbReference type="EMBL" id="KAK4292600.1"/>
    </source>
</evidence>
<proteinExistence type="predicted"/>
<keyword evidence="2" id="KW-1185">Reference proteome</keyword>
<sequence length="101" mass="11032">MTPARGHTHFDTPSKTFASGKVKVSEVWEGGSERRGVPWLVVVAVGDHKQCQLLLPLLPDTQSPAKLQTVRAGILCPPSYPLVNRLPSQRQVVNAHVSRVT</sequence>
<name>A0AAE1NNX6_9EUCA</name>
<gene>
    <name evidence="1" type="ORF">Pmani_034646</name>
</gene>
<dbReference type="AlphaFoldDB" id="A0AAE1NNX6"/>
<dbReference type="Proteomes" id="UP001292094">
    <property type="component" value="Unassembled WGS sequence"/>
</dbReference>
<comment type="caution">
    <text evidence="1">The sequence shown here is derived from an EMBL/GenBank/DDBJ whole genome shotgun (WGS) entry which is preliminary data.</text>
</comment>
<dbReference type="EMBL" id="JAWZYT010004779">
    <property type="protein sequence ID" value="KAK4292600.1"/>
    <property type="molecule type" value="Genomic_DNA"/>
</dbReference>
<reference evidence="1" key="1">
    <citation type="submission" date="2023-11" db="EMBL/GenBank/DDBJ databases">
        <title>Genome assemblies of two species of porcelain crab, Petrolisthes cinctipes and Petrolisthes manimaculis (Anomura: Porcellanidae).</title>
        <authorList>
            <person name="Angst P."/>
        </authorList>
    </citation>
    <scope>NUCLEOTIDE SEQUENCE</scope>
    <source>
        <strain evidence="1">PB745_02</strain>
        <tissue evidence="1">Gill</tissue>
    </source>
</reference>